<feature type="repeat" description="PPR" evidence="2">
    <location>
        <begin position="66"/>
        <end position="100"/>
    </location>
</feature>
<dbReference type="PANTHER" id="PTHR47926:SF533">
    <property type="entry name" value="DYW DOMAIN-CONTAINING PROTEIN"/>
    <property type="match status" value="1"/>
</dbReference>
<dbReference type="Proteomes" id="UP000001514">
    <property type="component" value="Unassembled WGS sequence"/>
</dbReference>
<evidence type="ECO:0000256" key="1">
    <source>
        <dbReference type="ARBA" id="ARBA00022737"/>
    </source>
</evidence>
<dbReference type="SUPFAM" id="SSF48452">
    <property type="entry name" value="TPR-like"/>
    <property type="match status" value="1"/>
</dbReference>
<dbReference type="EMBL" id="GL377583">
    <property type="protein sequence ID" value="EFJ26921.1"/>
    <property type="molecule type" value="Genomic_DNA"/>
</dbReference>
<proteinExistence type="predicted"/>
<feature type="non-terminal residue" evidence="3">
    <location>
        <position position="513"/>
    </location>
</feature>
<feature type="repeat" description="PPR" evidence="2">
    <location>
        <begin position="101"/>
        <end position="135"/>
    </location>
</feature>
<dbReference type="GO" id="GO:0009451">
    <property type="term" value="P:RNA modification"/>
    <property type="evidence" value="ECO:0007669"/>
    <property type="project" value="InterPro"/>
</dbReference>
<dbReference type="eggNOG" id="KOG4197">
    <property type="taxonomic scope" value="Eukaryota"/>
</dbReference>
<dbReference type="KEGG" id="smo:SELMODRAFT_50691"/>
<protein>
    <recommendedName>
        <fullName evidence="5">Pentacotripeptide-repeat region of PRORP domain-containing protein</fullName>
    </recommendedName>
</protein>
<feature type="repeat" description="PPR" evidence="2">
    <location>
        <begin position="337"/>
        <end position="371"/>
    </location>
</feature>
<dbReference type="PROSITE" id="PS51375">
    <property type="entry name" value="PPR"/>
    <property type="match status" value="4"/>
</dbReference>
<evidence type="ECO:0000313" key="4">
    <source>
        <dbReference type="Proteomes" id="UP000001514"/>
    </source>
</evidence>
<dbReference type="FunFam" id="1.25.40.10:FF:000090">
    <property type="entry name" value="Pentatricopeptide repeat-containing protein, chloroplastic"/>
    <property type="match status" value="1"/>
</dbReference>
<dbReference type="FunFam" id="1.25.40.10:FF:000442">
    <property type="entry name" value="Pentatricopeptide repeat-containing protein At3g49710"/>
    <property type="match status" value="1"/>
</dbReference>
<keyword evidence="4" id="KW-1185">Reference proteome</keyword>
<evidence type="ECO:0008006" key="5">
    <source>
        <dbReference type="Google" id="ProtNLM"/>
    </source>
</evidence>
<feature type="repeat" description="PPR" evidence="2">
    <location>
        <begin position="234"/>
        <end position="269"/>
    </location>
</feature>
<dbReference type="GO" id="GO:0003723">
    <property type="term" value="F:RNA binding"/>
    <property type="evidence" value="ECO:0007669"/>
    <property type="project" value="InterPro"/>
</dbReference>
<reference evidence="3 4" key="1">
    <citation type="journal article" date="2011" name="Science">
        <title>The Selaginella genome identifies genetic changes associated with the evolution of vascular plants.</title>
        <authorList>
            <person name="Banks J.A."/>
            <person name="Nishiyama T."/>
            <person name="Hasebe M."/>
            <person name="Bowman J.L."/>
            <person name="Gribskov M."/>
            <person name="dePamphilis C."/>
            <person name="Albert V.A."/>
            <person name="Aono N."/>
            <person name="Aoyama T."/>
            <person name="Ambrose B.A."/>
            <person name="Ashton N.W."/>
            <person name="Axtell M.J."/>
            <person name="Barker E."/>
            <person name="Barker M.S."/>
            <person name="Bennetzen J.L."/>
            <person name="Bonawitz N.D."/>
            <person name="Chapple C."/>
            <person name="Cheng C."/>
            <person name="Correa L.G."/>
            <person name="Dacre M."/>
            <person name="DeBarry J."/>
            <person name="Dreyer I."/>
            <person name="Elias M."/>
            <person name="Engstrom E.M."/>
            <person name="Estelle M."/>
            <person name="Feng L."/>
            <person name="Finet C."/>
            <person name="Floyd S.K."/>
            <person name="Frommer W.B."/>
            <person name="Fujita T."/>
            <person name="Gramzow L."/>
            <person name="Gutensohn M."/>
            <person name="Harholt J."/>
            <person name="Hattori M."/>
            <person name="Heyl A."/>
            <person name="Hirai T."/>
            <person name="Hiwatashi Y."/>
            <person name="Ishikawa M."/>
            <person name="Iwata M."/>
            <person name="Karol K.G."/>
            <person name="Koehler B."/>
            <person name="Kolukisaoglu U."/>
            <person name="Kubo M."/>
            <person name="Kurata T."/>
            <person name="Lalonde S."/>
            <person name="Li K."/>
            <person name="Li Y."/>
            <person name="Litt A."/>
            <person name="Lyons E."/>
            <person name="Manning G."/>
            <person name="Maruyama T."/>
            <person name="Michael T.P."/>
            <person name="Mikami K."/>
            <person name="Miyazaki S."/>
            <person name="Morinaga S."/>
            <person name="Murata T."/>
            <person name="Mueller-Roeber B."/>
            <person name="Nelson D.R."/>
            <person name="Obara M."/>
            <person name="Oguri Y."/>
            <person name="Olmstead R.G."/>
            <person name="Onodera N."/>
            <person name="Petersen B.L."/>
            <person name="Pils B."/>
            <person name="Prigge M."/>
            <person name="Rensing S.A."/>
            <person name="Riano-Pachon D.M."/>
            <person name="Roberts A.W."/>
            <person name="Sato Y."/>
            <person name="Scheller H.V."/>
            <person name="Schulz B."/>
            <person name="Schulz C."/>
            <person name="Shakirov E.V."/>
            <person name="Shibagaki N."/>
            <person name="Shinohara N."/>
            <person name="Shippen D.E."/>
            <person name="Soerensen I."/>
            <person name="Sotooka R."/>
            <person name="Sugimoto N."/>
            <person name="Sugita M."/>
            <person name="Sumikawa N."/>
            <person name="Tanurdzic M."/>
            <person name="Theissen G."/>
            <person name="Ulvskov P."/>
            <person name="Wakazuki S."/>
            <person name="Weng J.K."/>
            <person name="Willats W.W."/>
            <person name="Wipf D."/>
            <person name="Wolf P.G."/>
            <person name="Yang L."/>
            <person name="Zimmer A.D."/>
            <person name="Zhu Q."/>
            <person name="Mitros T."/>
            <person name="Hellsten U."/>
            <person name="Loque D."/>
            <person name="Otillar R."/>
            <person name="Salamov A."/>
            <person name="Schmutz J."/>
            <person name="Shapiro H."/>
            <person name="Lindquist E."/>
            <person name="Lucas S."/>
            <person name="Rokhsar D."/>
            <person name="Grigoriev I.V."/>
        </authorList>
    </citation>
    <scope>NUCLEOTIDE SEQUENCE [LARGE SCALE GENOMIC DNA]</scope>
</reference>
<dbReference type="NCBIfam" id="TIGR00756">
    <property type="entry name" value="PPR"/>
    <property type="match status" value="3"/>
</dbReference>
<sequence>DQLAALLRSCGDHHDLEAGRRIHAQILGSAHHRGSRYLANTLIHMYGKCASLADARSVFQSMPDPNLFSWTIITSIHARHGLLDDAKRFFDAMPERNVVANVVSWTVMVSIYIQHGKNREALGLLMKMDLEGLQPNACTFSSVLTACANLGSLEMGKAVHRRAAASGLVSDTVQNALINMYAKCQRLGEAKRLFDQIPVKSDVSWNAIIAAYMYAKLGDVELARKAFEEMAVKDEASWNGIIIAYAQYGDDVTEALVIYERMKSAGVQGNAITFTNVLTACLVSGSLEAGRRIYQDLCKHELEKTDAIVGTVLVNMFARFGDLVTARHVFENNQQRNVISWNGMVMAYSQNGYYNEAVDVFHRLFLEGIQGDNISFTCIFHALSHAGSLDRGRDYFLSMGPDHGLTPTLDLYVSLVDLLGRSGRLNDAIALILDMPAEPDVMSWMTLLGGCKLQGNVELGKYAAERIFELDPEDPSPYVLLSNIYFAAGVERDAESLREVIASRFPEEEYAAT</sequence>
<dbReference type="InterPro" id="IPR002885">
    <property type="entry name" value="PPR_rpt"/>
</dbReference>
<evidence type="ECO:0000256" key="2">
    <source>
        <dbReference type="PROSITE-ProRule" id="PRU00708"/>
    </source>
</evidence>
<dbReference type="AlphaFoldDB" id="D8RLI2"/>
<gene>
    <name evidence="3" type="ORF">SELMODRAFT_50691</name>
</gene>
<keyword evidence="1" id="KW-0677">Repeat</keyword>
<dbReference type="Gramene" id="EFJ26921">
    <property type="protein sequence ID" value="EFJ26921"/>
    <property type="gene ID" value="SELMODRAFT_50691"/>
</dbReference>
<dbReference type="STRING" id="88036.D8RLI2"/>
<dbReference type="Pfam" id="PF13041">
    <property type="entry name" value="PPR_2"/>
    <property type="match status" value="2"/>
</dbReference>
<dbReference type="InterPro" id="IPR046960">
    <property type="entry name" value="PPR_At4g14850-like_plant"/>
</dbReference>
<evidence type="ECO:0000313" key="3">
    <source>
        <dbReference type="EMBL" id="EFJ26921.1"/>
    </source>
</evidence>
<dbReference type="Gene3D" id="1.25.40.10">
    <property type="entry name" value="Tetratricopeptide repeat domain"/>
    <property type="match status" value="3"/>
</dbReference>
<dbReference type="HOGENOM" id="CLU_002706_0_1_1"/>
<dbReference type="Pfam" id="PF20431">
    <property type="entry name" value="E_motif"/>
    <property type="match status" value="1"/>
</dbReference>
<feature type="non-terminal residue" evidence="3">
    <location>
        <position position="1"/>
    </location>
</feature>
<dbReference type="PANTHER" id="PTHR47926">
    <property type="entry name" value="PENTATRICOPEPTIDE REPEAT-CONTAINING PROTEIN"/>
    <property type="match status" value="1"/>
</dbReference>
<organism evidence="4">
    <name type="scientific">Selaginella moellendorffii</name>
    <name type="common">Spikemoss</name>
    <dbReference type="NCBI Taxonomy" id="88036"/>
    <lineage>
        <taxon>Eukaryota</taxon>
        <taxon>Viridiplantae</taxon>
        <taxon>Streptophyta</taxon>
        <taxon>Embryophyta</taxon>
        <taxon>Tracheophyta</taxon>
        <taxon>Lycopodiopsida</taxon>
        <taxon>Selaginellales</taxon>
        <taxon>Selaginellaceae</taxon>
        <taxon>Selaginella</taxon>
    </lineage>
</organism>
<name>D8RLI2_SELML</name>
<dbReference type="InterPro" id="IPR011990">
    <property type="entry name" value="TPR-like_helical_dom_sf"/>
</dbReference>
<accession>D8RLI2</accession>
<dbReference type="Pfam" id="PF01535">
    <property type="entry name" value="PPR"/>
    <property type="match status" value="6"/>
</dbReference>
<dbReference type="InParanoid" id="D8RLI2"/>
<dbReference type="InterPro" id="IPR046848">
    <property type="entry name" value="E_motif"/>
</dbReference>